<keyword evidence="4" id="KW-0560">Oxidoreductase</keyword>
<keyword evidence="2" id="KW-0285">Flavoprotein</keyword>
<proteinExistence type="inferred from homology"/>
<dbReference type="InterPro" id="IPR023753">
    <property type="entry name" value="FAD/NAD-binding_dom"/>
</dbReference>
<organism evidence="8 9">
    <name type="scientific">Cryptosporangium aurantiacum</name>
    <dbReference type="NCBI Taxonomy" id="134849"/>
    <lineage>
        <taxon>Bacteria</taxon>
        <taxon>Bacillati</taxon>
        <taxon>Actinomycetota</taxon>
        <taxon>Actinomycetes</taxon>
        <taxon>Cryptosporangiales</taxon>
        <taxon>Cryptosporangiaceae</taxon>
        <taxon>Cryptosporangium</taxon>
    </lineage>
</organism>
<protein>
    <submittedName>
        <fullName evidence="8">NADH dehydrogenase</fullName>
    </submittedName>
</protein>
<name>A0A1M7RJK6_9ACTN</name>
<dbReference type="Gene3D" id="3.50.50.100">
    <property type="match status" value="1"/>
</dbReference>
<dbReference type="PANTHER" id="PTHR43706">
    <property type="entry name" value="NADH DEHYDROGENASE"/>
    <property type="match status" value="1"/>
</dbReference>
<feature type="compositionally biased region" description="Low complexity" evidence="6">
    <location>
        <begin position="474"/>
        <end position="507"/>
    </location>
</feature>
<evidence type="ECO:0000256" key="3">
    <source>
        <dbReference type="ARBA" id="ARBA00022827"/>
    </source>
</evidence>
<dbReference type="GO" id="GO:0003954">
    <property type="term" value="F:NADH dehydrogenase activity"/>
    <property type="evidence" value="ECO:0007669"/>
    <property type="project" value="InterPro"/>
</dbReference>
<comment type="similarity">
    <text evidence="1">Belongs to the NADH dehydrogenase family.</text>
</comment>
<evidence type="ECO:0000313" key="8">
    <source>
        <dbReference type="EMBL" id="SHN46331.1"/>
    </source>
</evidence>
<gene>
    <name evidence="8" type="ORF">SAMN05443668_11517</name>
</gene>
<dbReference type="PRINTS" id="PR00368">
    <property type="entry name" value="FADPNR"/>
</dbReference>
<evidence type="ECO:0000256" key="2">
    <source>
        <dbReference type="ARBA" id="ARBA00022630"/>
    </source>
</evidence>
<evidence type="ECO:0000256" key="1">
    <source>
        <dbReference type="ARBA" id="ARBA00005272"/>
    </source>
</evidence>
<dbReference type="InterPro" id="IPR036188">
    <property type="entry name" value="FAD/NAD-bd_sf"/>
</dbReference>
<dbReference type="EMBL" id="FRCS01000015">
    <property type="protein sequence ID" value="SHN46331.1"/>
    <property type="molecule type" value="Genomic_DNA"/>
</dbReference>
<dbReference type="AlphaFoldDB" id="A0A1M7RJK6"/>
<dbReference type="InterPro" id="IPR045024">
    <property type="entry name" value="NDH-2"/>
</dbReference>
<dbReference type="STRING" id="134849.SAMN05443668_11517"/>
<dbReference type="Proteomes" id="UP000184440">
    <property type="component" value="Unassembled WGS sequence"/>
</dbReference>
<sequence>MSADRPHILVVGGGYVGMYTALELQRKAKKARITVVDPQPHMTYQPFLPEAAAGNLEPRHVVAPLRKTLRHAHIITGYVESVDHARRTAHIVPVVGESYELTYDQIVLAPGSVSRTLPIPGLKENAVGFKTIGEAIYLRNQVLGELDAADSTDDPELRKAATTFVFVGGGYAGIEALAELEDMVRDAVKYYETLSQSDIRFVLVEASQRILPEVGPEMGAYTVQRLLDRGIDIRLNTFLQSCVDGLVKLSDGDEFPARTIVWTAGVKAHPMLANTDLPLDERGRVTCLPTLQVVDPDGNVVEGAWSAGDCAAVPDLSSDVPGATCSPSAQHAVRQAKRLGKNIGIMINGGQPVNYEHKHVGSVASLGLYKGVAQTYGIKTKGFVAWFMHRSYHLSRVPTFNRKVRVLADWTLALFLRREVVALGQLHDPRRSFELFATPMPPAKSEGKPEAKQAATPAPPAGGKTGKTGEAEPAKPAAADKPAETTADQAATEPTDKAAAAAARSAG</sequence>
<reference evidence="8 9" key="1">
    <citation type="submission" date="2016-11" db="EMBL/GenBank/DDBJ databases">
        <authorList>
            <person name="Jaros S."/>
            <person name="Januszkiewicz K."/>
            <person name="Wedrychowicz H."/>
        </authorList>
    </citation>
    <scope>NUCLEOTIDE SEQUENCE [LARGE SCALE GENOMIC DNA]</scope>
    <source>
        <strain evidence="8 9">DSM 46144</strain>
    </source>
</reference>
<dbReference type="RefSeq" id="WP_073263236.1">
    <property type="nucleotide sequence ID" value="NZ_FRCS01000015.1"/>
</dbReference>
<keyword evidence="9" id="KW-1185">Reference proteome</keyword>
<feature type="domain" description="FAD/NAD(P)-binding" evidence="7">
    <location>
        <begin position="7"/>
        <end position="336"/>
    </location>
</feature>
<evidence type="ECO:0000256" key="5">
    <source>
        <dbReference type="ARBA" id="ARBA00023027"/>
    </source>
</evidence>
<evidence type="ECO:0000313" key="9">
    <source>
        <dbReference type="Proteomes" id="UP000184440"/>
    </source>
</evidence>
<keyword evidence="5" id="KW-0520">NAD</keyword>
<dbReference type="OrthoDB" id="9781621at2"/>
<evidence type="ECO:0000259" key="7">
    <source>
        <dbReference type="Pfam" id="PF07992"/>
    </source>
</evidence>
<evidence type="ECO:0000256" key="6">
    <source>
        <dbReference type="SAM" id="MobiDB-lite"/>
    </source>
</evidence>
<evidence type="ECO:0000256" key="4">
    <source>
        <dbReference type="ARBA" id="ARBA00023002"/>
    </source>
</evidence>
<dbReference type="PANTHER" id="PTHR43706:SF45">
    <property type="entry name" value="NADH DEHYDROGENASE-LIKE PROTEIN RV1812C"/>
    <property type="match status" value="1"/>
</dbReference>
<feature type="region of interest" description="Disordered" evidence="6">
    <location>
        <begin position="437"/>
        <end position="507"/>
    </location>
</feature>
<dbReference type="Pfam" id="PF07992">
    <property type="entry name" value="Pyr_redox_2"/>
    <property type="match status" value="1"/>
</dbReference>
<keyword evidence="3" id="KW-0274">FAD</keyword>
<dbReference type="SUPFAM" id="SSF51905">
    <property type="entry name" value="FAD/NAD(P)-binding domain"/>
    <property type="match status" value="2"/>
</dbReference>
<accession>A0A1M7RJK6</accession>